<reference evidence="2 3" key="1">
    <citation type="submission" date="2014-03" db="EMBL/GenBank/DDBJ databases">
        <title>Draft genome of the hookworm Oesophagostomum dentatum.</title>
        <authorList>
            <person name="Mitreva M."/>
        </authorList>
    </citation>
    <scope>NUCLEOTIDE SEQUENCE [LARGE SCALE GENOMIC DNA]</scope>
    <source>
        <strain evidence="2 3">OD-Hann</strain>
    </source>
</reference>
<keyword evidence="1" id="KW-0472">Membrane</keyword>
<keyword evidence="3" id="KW-1185">Reference proteome</keyword>
<sequence length="144" mass="16656">MRNIIETFCEVIQMPGLLKRLAVLWTMWFVASFCAYGNDLNSNTIYGNLFVNQILFAVLITISKWVLLTVDTWYPAFSRRKLHQGAQVVVCTCFLILSILTMKNYRVSRYKTLLFAFLALIGPSLRGTAKKGIIKLLVYRWKNH</sequence>
<organism evidence="2 3">
    <name type="scientific">Oesophagostomum dentatum</name>
    <name type="common">Nodular worm</name>
    <dbReference type="NCBI Taxonomy" id="61180"/>
    <lineage>
        <taxon>Eukaryota</taxon>
        <taxon>Metazoa</taxon>
        <taxon>Ecdysozoa</taxon>
        <taxon>Nematoda</taxon>
        <taxon>Chromadorea</taxon>
        <taxon>Rhabditida</taxon>
        <taxon>Rhabditina</taxon>
        <taxon>Rhabditomorpha</taxon>
        <taxon>Strongyloidea</taxon>
        <taxon>Strongylidae</taxon>
        <taxon>Oesophagostomum</taxon>
    </lineage>
</organism>
<name>A0A0B1S7N5_OESDE</name>
<protein>
    <submittedName>
        <fullName evidence="2">Uncharacterized protein</fullName>
    </submittedName>
</protein>
<feature type="transmembrane region" description="Helical" evidence="1">
    <location>
        <begin position="21"/>
        <end position="38"/>
    </location>
</feature>
<dbReference type="OrthoDB" id="5858908at2759"/>
<feature type="transmembrane region" description="Helical" evidence="1">
    <location>
        <begin position="50"/>
        <end position="70"/>
    </location>
</feature>
<dbReference type="AlphaFoldDB" id="A0A0B1S7N5"/>
<dbReference type="Proteomes" id="UP000053660">
    <property type="component" value="Unassembled WGS sequence"/>
</dbReference>
<evidence type="ECO:0000313" key="3">
    <source>
        <dbReference type="Proteomes" id="UP000053660"/>
    </source>
</evidence>
<keyword evidence="1" id="KW-1133">Transmembrane helix</keyword>
<proteinExistence type="predicted"/>
<accession>A0A0B1S7N5</accession>
<gene>
    <name evidence="2" type="ORF">OESDEN_20829</name>
</gene>
<feature type="transmembrane region" description="Helical" evidence="1">
    <location>
        <begin position="108"/>
        <end position="125"/>
    </location>
</feature>
<feature type="transmembrane region" description="Helical" evidence="1">
    <location>
        <begin position="82"/>
        <end position="102"/>
    </location>
</feature>
<dbReference type="EMBL" id="KN604627">
    <property type="protein sequence ID" value="KHJ79522.1"/>
    <property type="molecule type" value="Genomic_DNA"/>
</dbReference>
<evidence type="ECO:0000313" key="2">
    <source>
        <dbReference type="EMBL" id="KHJ79522.1"/>
    </source>
</evidence>
<keyword evidence="1" id="KW-0812">Transmembrane</keyword>
<evidence type="ECO:0000256" key="1">
    <source>
        <dbReference type="SAM" id="Phobius"/>
    </source>
</evidence>